<dbReference type="PROSITE" id="PS00108">
    <property type="entry name" value="PROTEIN_KINASE_ST"/>
    <property type="match status" value="1"/>
</dbReference>
<feature type="compositionally biased region" description="Polar residues" evidence="6">
    <location>
        <begin position="526"/>
        <end position="537"/>
    </location>
</feature>
<dbReference type="Proteomes" id="UP001189429">
    <property type="component" value="Unassembled WGS sequence"/>
</dbReference>
<keyword evidence="3 5" id="KW-0067">ATP-binding</keyword>
<dbReference type="PROSITE" id="PS00107">
    <property type="entry name" value="PROTEIN_KINASE_ATP"/>
    <property type="match status" value="1"/>
</dbReference>
<accession>A0ABN9Q0K5</accession>
<dbReference type="InterPro" id="IPR011009">
    <property type="entry name" value="Kinase-like_dom_sf"/>
</dbReference>
<evidence type="ECO:0000256" key="3">
    <source>
        <dbReference type="ARBA" id="ARBA00022840"/>
    </source>
</evidence>
<feature type="non-terminal residue" evidence="8">
    <location>
        <position position="1242"/>
    </location>
</feature>
<organism evidence="8 9">
    <name type="scientific">Prorocentrum cordatum</name>
    <dbReference type="NCBI Taxonomy" id="2364126"/>
    <lineage>
        <taxon>Eukaryota</taxon>
        <taxon>Sar</taxon>
        <taxon>Alveolata</taxon>
        <taxon>Dinophyceae</taxon>
        <taxon>Prorocentrales</taxon>
        <taxon>Prorocentraceae</taxon>
        <taxon>Prorocentrum</taxon>
    </lineage>
</organism>
<dbReference type="PROSITE" id="PS50011">
    <property type="entry name" value="PROTEIN_KINASE_DOM"/>
    <property type="match status" value="2"/>
</dbReference>
<feature type="region of interest" description="Disordered" evidence="6">
    <location>
        <begin position="524"/>
        <end position="559"/>
    </location>
</feature>
<dbReference type="EC" id="2.7.11.1" evidence="1"/>
<keyword evidence="9" id="KW-1185">Reference proteome</keyword>
<dbReference type="InterPro" id="IPR050235">
    <property type="entry name" value="CK1_Ser-Thr_kinase"/>
</dbReference>
<evidence type="ECO:0000256" key="4">
    <source>
        <dbReference type="ARBA" id="ARBA00023860"/>
    </source>
</evidence>
<evidence type="ECO:0000256" key="2">
    <source>
        <dbReference type="ARBA" id="ARBA00022741"/>
    </source>
</evidence>
<feature type="domain" description="Protein kinase" evidence="7">
    <location>
        <begin position="878"/>
        <end position="1214"/>
    </location>
</feature>
<dbReference type="Pfam" id="PF00069">
    <property type="entry name" value="Pkinase"/>
    <property type="match status" value="1"/>
</dbReference>
<dbReference type="EMBL" id="CAUYUJ010002093">
    <property type="protein sequence ID" value="CAK0799154.1"/>
    <property type="molecule type" value="Genomic_DNA"/>
</dbReference>
<dbReference type="SMART" id="SM00220">
    <property type="entry name" value="S_TKc"/>
    <property type="match status" value="1"/>
</dbReference>
<name>A0ABN9Q0K5_9DINO</name>
<evidence type="ECO:0000259" key="7">
    <source>
        <dbReference type="PROSITE" id="PS50011"/>
    </source>
</evidence>
<keyword evidence="2 5" id="KW-0547">Nucleotide-binding</keyword>
<evidence type="ECO:0000256" key="5">
    <source>
        <dbReference type="PROSITE-ProRule" id="PRU10141"/>
    </source>
</evidence>
<dbReference type="Gene3D" id="1.10.510.10">
    <property type="entry name" value="Transferase(Phosphotransferase) domain 1"/>
    <property type="match status" value="2"/>
</dbReference>
<dbReference type="InterPro" id="IPR017441">
    <property type="entry name" value="Protein_kinase_ATP_BS"/>
</dbReference>
<evidence type="ECO:0000313" key="8">
    <source>
        <dbReference type="EMBL" id="CAK0799154.1"/>
    </source>
</evidence>
<comment type="caution">
    <text evidence="8">The sequence shown here is derived from an EMBL/GenBank/DDBJ whole genome shotgun (WGS) entry which is preliminary data.</text>
</comment>
<feature type="region of interest" description="Disordered" evidence="6">
    <location>
        <begin position="618"/>
        <end position="659"/>
    </location>
</feature>
<evidence type="ECO:0000313" key="9">
    <source>
        <dbReference type="Proteomes" id="UP001189429"/>
    </source>
</evidence>
<dbReference type="Gene3D" id="3.30.200.20">
    <property type="entry name" value="Phosphorylase Kinase, domain 1"/>
    <property type="match status" value="1"/>
</dbReference>
<proteinExistence type="predicted"/>
<dbReference type="SUPFAM" id="SSF56112">
    <property type="entry name" value="Protein kinase-like (PK-like)"/>
    <property type="match status" value="2"/>
</dbReference>
<dbReference type="InterPro" id="IPR008271">
    <property type="entry name" value="Ser/Thr_kinase_AS"/>
</dbReference>
<evidence type="ECO:0000256" key="1">
    <source>
        <dbReference type="ARBA" id="ARBA00012513"/>
    </source>
</evidence>
<feature type="domain" description="Protein kinase" evidence="7">
    <location>
        <begin position="9"/>
        <end position="319"/>
    </location>
</feature>
<gene>
    <name evidence="8" type="ORF">PCOR1329_LOCUS7688</name>
</gene>
<dbReference type="InterPro" id="IPR000719">
    <property type="entry name" value="Prot_kinase_dom"/>
</dbReference>
<protein>
    <recommendedName>
        <fullName evidence="4">Casein kinase I</fullName>
        <ecNumber evidence="1">2.7.11.1</ecNumber>
    </recommendedName>
</protein>
<reference evidence="8" key="1">
    <citation type="submission" date="2023-10" db="EMBL/GenBank/DDBJ databases">
        <authorList>
            <person name="Chen Y."/>
            <person name="Shah S."/>
            <person name="Dougan E. K."/>
            <person name="Thang M."/>
            <person name="Chan C."/>
        </authorList>
    </citation>
    <scope>NUCLEOTIDE SEQUENCE [LARGE SCALE GENOMIC DNA]</scope>
</reference>
<evidence type="ECO:0000256" key="6">
    <source>
        <dbReference type="SAM" id="MobiDB-lite"/>
    </source>
</evidence>
<sequence length="1242" mass="140039">MELRVGGKFRVGRKIGSGSFGDIYRGTNVASGEEVAIKLELIKSRHPQLLYEAKLYKILAGGIGVSNVHWYGVEGDYNVMVIDLLGPSLEHLFSLCNRKFSLKTVLMLADQMINRVEHVHAKNFIHRDIKPDNCLLLDHVVVASNIQPLLEIHGHTPTIFKSMAEVDDPIAFTVMGETNRIIPSKDTSSTSDVETMKTKPEVCKYSVSSETASGEKREPSYTTIPWWGTSSVFLLTTTFLLMWGIKCIVSSIMTMGIMVISNLDYTYSISEIPCAGSDFDMGNFYFEVGNFDYDLTVEMIIRYIIMTTGIKMILNHDYTDSISEIPCVGSDFDRGNFRLEVGNFEYALIGTMICSNIIMTMEWIGSSFDRPDSHMWSGIRTHMTDIIWTQKTDNHTNIGDDYCTMRESQGQPQLVSLPYWAGVNLEATTAWEMDSTTPTDECIPPTPSNDGPLTGLTNCDIRENQGRPWPVDLSGWAGVNLEATNAWETDAEQWPIPPTLSNDGSFSISWTAVRPSWYRKVKNARSHQTQQDAQSQYHAEHGNTPPARRSGFAPKTGSAARISANTRTVNIMCAATATTLTDKQKKQLASDSKQFSMLYQLFSTDFDSKKAEIKAKLNEWSQDNPPRGDDGQPSTKRPKKKKISTTQNGDKPPPNERLHESGLRLRNLWELPVLDDPPTSESSGIYLAKSDADVINIMEWTDKNNTDYPNYVALSVYSAATATDLDITINSIKQYDGAAKGTDGIFFDTAGYDEIGKTRERTTAEITQARNAQDAELMVTLATTLAEKYLTAQEVSVFHALEMESAQLAGLHGACLSIDWSKFFSTIHRNIGNKLIIEHMDHEVRKLNGNDYYTSATQNYIIFLNEWSEAQATKIAGLILDDPRVDGFFAEIATWALWNWTRSIYLTDSSYVCRGLLKIINQQKTNFKSHRDLWARLQAAIEAKGICDSTQTNRQDPNGKLNNASHAFDHFTVSLDTADNSSDNFDTSKSPDHDSHEGRTLSEVTFTKNDWQWRLSNVPALFWYWSSTFIDTEPPEIPDQTTMAIDQTSSIMAVVDFTLATVPPIKPDNFLIGLDKKANVLHIIDFGLAKKYRSRYGILHIPYREGKNLTGTARYASVSTHLGIEQSRRDDLEAVGYVLMYFTRGSLPWQGLKANSKKEKYEKIMEKKMSTPIEVLCKHFPAEFVTYLNYCRSLRFEDRPDYAYLRRLLKDLFFRDGYQCDFVFDWASLNYQASHGKRAGDE</sequence>
<feature type="binding site" evidence="5">
    <location>
        <position position="38"/>
    </location>
    <ligand>
        <name>ATP</name>
        <dbReference type="ChEBI" id="CHEBI:30616"/>
    </ligand>
</feature>
<dbReference type="PANTHER" id="PTHR11909">
    <property type="entry name" value="CASEIN KINASE-RELATED"/>
    <property type="match status" value="1"/>
</dbReference>